<dbReference type="SUPFAM" id="SSF54928">
    <property type="entry name" value="RNA-binding domain, RBD"/>
    <property type="match status" value="1"/>
</dbReference>
<dbReference type="GO" id="GO:0000045">
    <property type="term" value="P:autophagosome assembly"/>
    <property type="evidence" value="ECO:0007669"/>
    <property type="project" value="TreeGrafter"/>
</dbReference>
<protein>
    <submittedName>
        <fullName evidence="9">Transmembrane protein 41B</fullName>
    </submittedName>
</protein>
<feature type="non-terminal residue" evidence="9">
    <location>
        <position position="1"/>
    </location>
</feature>
<feature type="transmembrane region" description="Helical" evidence="7">
    <location>
        <begin position="71"/>
        <end position="89"/>
    </location>
</feature>
<keyword evidence="3 7" id="KW-1133">Transmembrane helix</keyword>
<sequence length="171" mass="19160">LPEKAWAEAGSARMSLLILVSIFLSAAFLMFLVYKNFPQLSEEERMTMKVPRDMDDAKALGKVLSKYKDTFYVQVLVAYFTTYIFLQTFAIPGSIFLSILSGFLYPFPLALFLVCLSTGDPKGLTFVEFETKEQAVKAIEFLNSPPEEAPRKPGIFPKTVEKKAHPSPNSS</sequence>
<evidence type="ECO:0000256" key="4">
    <source>
        <dbReference type="ARBA" id="ARBA00023136"/>
    </source>
</evidence>
<comment type="subcellular location">
    <subcellularLocation>
        <location evidence="1">Membrane</location>
        <topology evidence="1">Multi-pass membrane protein</topology>
    </subcellularLocation>
</comment>
<dbReference type="PANTHER" id="PTHR43220">
    <property type="match status" value="1"/>
</dbReference>
<dbReference type="InterPro" id="IPR035979">
    <property type="entry name" value="RBD_domain_sf"/>
</dbReference>
<feature type="transmembrane region" description="Helical" evidence="7">
    <location>
        <begin position="95"/>
        <end position="116"/>
    </location>
</feature>
<evidence type="ECO:0000259" key="8">
    <source>
        <dbReference type="Pfam" id="PF00076"/>
    </source>
</evidence>
<dbReference type="Proteomes" id="UP000028990">
    <property type="component" value="Unassembled WGS sequence"/>
</dbReference>
<dbReference type="Pfam" id="PF00076">
    <property type="entry name" value="RRM_1"/>
    <property type="match status" value="1"/>
</dbReference>
<keyword evidence="2 7" id="KW-0812">Transmembrane</keyword>
<evidence type="ECO:0000313" key="10">
    <source>
        <dbReference type="Proteomes" id="UP000028990"/>
    </source>
</evidence>
<feature type="transmembrane region" description="Helical" evidence="7">
    <location>
        <begin position="12"/>
        <end position="34"/>
    </location>
</feature>
<dbReference type="PANTHER" id="PTHR43220:SF18">
    <property type="entry name" value="TRANSMEMBRANE PROTEIN 41B"/>
    <property type="match status" value="1"/>
</dbReference>
<dbReference type="eggNOG" id="KOG3140">
    <property type="taxonomic scope" value="Eukaryota"/>
</dbReference>
<evidence type="ECO:0000256" key="3">
    <source>
        <dbReference type="ARBA" id="ARBA00022989"/>
    </source>
</evidence>
<dbReference type="AlphaFoldDB" id="A0A091CMQ9"/>
<keyword evidence="10" id="KW-1185">Reference proteome</keyword>
<dbReference type="EMBL" id="KN125342">
    <property type="protein sequence ID" value="KFO18723.1"/>
    <property type="molecule type" value="Genomic_DNA"/>
</dbReference>
<dbReference type="STRING" id="885580.ENSFDAP00000018860"/>
<feature type="region of interest" description="Disordered" evidence="6">
    <location>
        <begin position="144"/>
        <end position="171"/>
    </location>
</feature>
<organism evidence="9 10">
    <name type="scientific">Fukomys damarensis</name>
    <name type="common">Damaraland mole rat</name>
    <name type="synonym">Cryptomys damarensis</name>
    <dbReference type="NCBI Taxonomy" id="885580"/>
    <lineage>
        <taxon>Eukaryota</taxon>
        <taxon>Metazoa</taxon>
        <taxon>Chordata</taxon>
        <taxon>Craniata</taxon>
        <taxon>Vertebrata</taxon>
        <taxon>Euteleostomi</taxon>
        <taxon>Mammalia</taxon>
        <taxon>Eutheria</taxon>
        <taxon>Euarchontoglires</taxon>
        <taxon>Glires</taxon>
        <taxon>Rodentia</taxon>
        <taxon>Hystricomorpha</taxon>
        <taxon>Bathyergidae</taxon>
        <taxon>Fukomys</taxon>
    </lineage>
</organism>
<proteinExistence type="inferred from homology"/>
<evidence type="ECO:0000313" key="9">
    <source>
        <dbReference type="EMBL" id="KFO18723.1"/>
    </source>
</evidence>
<dbReference type="GO" id="GO:0003723">
    <property type="term" value="F:RNA binding"/>
    <property type="evidence" value="ECO:0007669"/>
    <property type="project" value="InterPro"/>
</dbReference>
<keyword evidence="4 7" id="KW-0472">Membrane</keyword>
<evidence type="ECO:0000256" key="5">
    <source>
        <dbReference type="ARBA" id="ARBA00025797"/>
    </source>
</evidence>
<dbReference type="InterPro" id="IPR000504">
    <property type="entry name" value="RRM_dom"/>
</dbReference>
<feature type="domain" description="RRM" evidence="8">
    <location>
        <begin position="114"/>
        <end position="143"/>
    </location>
</feature>
<reference evidence="9 10" key="1">
    <citation type="submission" date="2013-11" db="EMBL/GenBank/DDBJ databases">
        <title>The Damaraland mole rat (Fukomys damarensis) genome and evolution of African mole rats.</title>
        <authorList>
            <person name="Gladyshev V.N."/>
            <person name="Fang X."/>
        </authorList>
    </citation>
    <scope>NUCLEOTIDE SEQUENCE [LARGE SCALE GENOMIC DNA]</scope>
    <source>
        <tissue evidence="9">Liver</tissue>
    </source>
</reference>
<evidence type="ECO:0000256" key="6">
    <source>
        <dbReference type="SAM" id="MobiDB-lite"/>
    </source>
</evidence>
<gene>
    <name evidence="9" type="ORF">H920_19934</name>
</gene>
<comment type="similarity">
    <text evidence="5">Belongs to the TMEM41 family.</text>
</comment>
<accession>A0A091CMQ9</accession>
<name>A0A091CMQ9_FUKDA</name>
<evidence type="ECO:0000256" key="1">
    <source>
        <dbReference type="ARBA" id="ARBA00004141"/>
    </source>
</evidence>
<evidence type="ECO:0000256" key="2">
    <source>
        <dbReference type="ARBA" id="ARBA00022692"/>
    </source>
</evidence>
<dbReference type="InterPro" id="IPR045014">
    <property type="entry name" value="TM41A/B"/>
</dbReference>
<evidence type="ECO:0000256" key="7">
    <source>
        <dbReference type="SAM" id="Phobius"/>
    </source>
</evidence>
<dbReference type="GO" id="GO:0005789">
    <property type="term" value="C:endoplasmic reticulum membrane"/>
    <property type="evidence" value="ECO:0007669"/>
    <property type="project" value="TreeGrafter"/>
</dbReference>